<dbReference type="HOGENOM" id="CLU_1147144_0_0_1"/>
<evidence type="ECO:0000259" key="2">
    <source>
        <dbReference type="PROSITE" id="PS50076"/>
    </source>
</evidence>
<dbReference type="Pfam" id="PF00226">
    <property type="entry name" value="DnaJ"/>
    <property type="match status" value="1"/>
</dbReference>
<dbReference type="GO" id="GO:0051087">
    <property type="term" value="F:protein-folding chaperone binding"/>
    <property type="evidence" value="ECO:0007669"/>
    <property type="project" value="TreeGrafter"/>
</dbReference>
<dbReference type="InterPro" id="IPR001623">
    <property type="entry name" value="DnaJ_domain"/>
</dbReference>
<dbReference type="Proteomes" id="UP000001861">
    <property type="component" value="Unassembled WGS sequence"/>
</dbReference>
<feature type="compositionally biased region" description="Low complexity" evidence="1">
    <location>
        <begin position="133"/>
        <end position="147"/>
    </location>
</feature>
<dbReference type="PANTHER" id="PTHR43948">
    <property type="entry name" value="DNAJ HOMOLOG SUBFAMILY B"/>
    <property type="match status" value="1"/>
</dbReference>
<dbReference type="InParanoid" id="D6RLU1"/>
<dbReference type="GO" id="GO:0005634">
    <property type="term" value="C:nucleus"/>
    <property type="evidence" value="ECO:0007669"/>
    <property type="project" value="TreeGrafter"/>
</dbReference>
<reference evidence="3 4" key="1">
    <citation type="journal article" date="2010" name="Proc. Natl. Acad. Sci. U.S.A.">
        <title>Insights into evolution of multicellular fungi from the assembled chromosomes of the mushroom Coprinopsis cinerea (Coprinus cinereus).</title>
        <authorList>
            <person name="Stajich J.E."/>
            <person name="Wilke S.K."/>
            <person name="Ahren D."/>
            <person name="Au C.H."/>
            <person name="Birren B.W."/>
            <person name="Borodovsky M."/>
            <person name="Burns C."/>
            <person name="Canback B."/>
            <person name="Casselton L.A."/>
            <person name="Cheng C.K."/>
            <person name="Deng J."/>
            <person name="Dietrich F.S."/>
            <person name="Fargo D.C."/>
            <person name="Farman M.L."/>
            <person name="Gathman A.C."/>
            <person name="Goldberg J."/>
            <person name="Guigo R."/>
            <person name="Hoegger P.J."/>
            <person name="Hooker J.B."/>
            <person name="Huggins A."/>
            <person name="James T.Y."/>
            <person name="Kamada T."/>
            <person name="Kilaru S."/>
            <person name="Kodira C."/>
            <person name="Kues U."/>
            <person name="Kupfer D."/>
            <person name="Kwan H.S."/>
            <person name="Lomsadze A."/>
            <person name="Li W."/>
            <person name="Lilly W.W."/>
            <person name="Ma L.J."/>
            <person name="Mackey A.J."/>
            <person name="Manning G."/>
            <person name="Martin F."/>
            <person name="Muraguchi H."/>
            <person name="Natvig D.O."/>
            <person name="Palmerini H."/>
            <person name="Ramesh M.A."/>
            <person name="Rehmeyer C.J."/>
            <person name="Roe B.A."/>
            <person name="Shenoy N."/>
            <person name="Stanke M."/>
            <person name="Ter-Hovhannisyan V."/>
            <person name="Tunlid A."/>
            <person name="Velagapudi R."/>
            <person name="Vision T.J."/>
            <person name="Zeng Q."/>
            <person name="Zolan M.E."/>
            <person name="Pukkila P.J."/>
        </authorList>
    </citation>
    <scope>NUCLEOTIDE SEQUENCE [LARGE SCALE GENOMIC DNA]</scope>
    <source>
        <strain evidence="4">Okayama-7 / 130 / ATCC MYA-4618 / FGSC 9003</strain>
    </source>
</reference>
<dbReference type="STRING" id="240176.D6RLU1"/>
<dbReference type="PANTHER" id="PTHR43948:SF14">
    <property type="entry name" value="PROTEIN DNAJ, PUTATIVE-RELATED"/>
    <property type="match status" value="1"/>
</dbReference>
<dbReference type="GO" id="GO:0044183">
    <property type="term" value="F:protein folding chaperone"/>
    <property type="evidence" value="ECO:0007669"/>
    <property type="project" value="TreeGrafter"/>
</dbReference>
<dbReference type="SUPFAM" id="SSF46565">
    <property type="entry name" value="Chaperone J-domain"/>
    <property type="match status" value="1"/>
</dbReference>
<protein>
    <recommendedName>
        <fullName evidence="2">J domain-containing protein</fullName>
    </recommendedName>
</protein>
<accession>D6RLU1</accession>
<organism evidence="3 4">
    <name type="scientific">Coprinopsis cinerea (strain Okayama-7 / 130 / ATCC MYA-4618 / FGSC 9003)</name>
    <name type="common">Inky cap fungus</name>
    <name type="synonym">Hormographiella aspergillata</name>
    <dbReference type="NCBI Taxonomy" id="240176"/>
    <lineage>
        <taxon>Eukaryota</taxon>
        <taxon>Fungi</taxon>
        <taxon>Dikarya</taxon>
        <taxon>Basidiomycota</taxon>
        <taxon>Agaricomycotina</taxon>
        <taxon>Agaricomycetes</taxon>
        <taxon>Agaricomycetidae</taxon>
        <taxon>Agaricales</taxon>
        <taxon>Agaricineae</taxon>
        <taxon>Psathyrellaceae</taxon>
        <taxon>Coprinopsis</taxon>
    </lineage>
</organism>
<dbReference type="GO" id="GO:0005737">
    <property type="term" value="C:cytoplasm"/>
    <property type="evidence" value="ECO:0007669"/>
    <property type="project" value="TreeGrafter"/>
</dbReference>
<dbReference type="OrthoDB" id="10250354at2759"/>
<dbReference type="EMBL" id="AACS02000004">
    <property type="protein sequence ID" value="EFI27955.1"/>
    <property type="molecule type" value="Genomic_DNA"/>
</dbReference>
<dbReference type="SMART" id="SM00271">
    <property type="entry name" value="DnaJ"/>
    <property type="match status" value="1"/>
</dbReference>
<dbReference type="Gene3D" id="1.10.287.110">
    <property type="entry name" value="DnaJ domain"/>
    <property type="match status" value="1"/>
</dbReference>
<gene>
    <name evidence="3" type="ORF">CC1G_14446</name>
</gene>
<name>D6RLU1_COPC7</name>
<evidence type="ECO:0000313" key="4">
    <source>
        <dbReference type="Proteomes" id="UP000001861"/>
    </source>
</evidence>
<dbReference type="PRINTS" id="PR00625">
    <property type="entry name" value="JDOMAIN"/>
</dbReference>
<dbReference type="InterPro" id="IPR036869">
    <property type="entry name" value="J_dom_sf"/>
</dbReference>
<dbReference type="AlphaFoldDB" id="D6RLU1"/>
<evidence type="ECO:0000313" key="3">
    <source>
        <dbReference type="EMBL" id="EFI27955.1"/>
    </source>
</evidence>
<dbReference type="GO" id="GO:0051082">
    <property type="term" value="F:unfolded protein binding"/>
    <property type="evidence" value="ECO:0007669"/>
    <property type="project" value="TreeGrafter"/>
</dbReference>
<dbReference type="RefSeq" id="XP_002911449.1">
    <property type="nucleotide sequence ID" value="XM_002911403.1"/>
</dbReference>
<evidence type="ECO:0000256" key="1">
    <source>
        <dbReference type="SAM" id="MobiDB-lite"/>
    </source>
</evidence>
<dbReference type="CDD" id="cd06257">
    <property type="entry name" value="DnaJ"/>
    <property type="match status" value="1"/>
</dbReference>
<feature type="region of interest" description="Disordered" evidence="1">
    <location>
        <begin position="91"/>
        <end position="242"/>
    </location>
</feature>
<dbReference type="VEuPathDB" id="FungiDB:CC1G_14446"/>
<dbReference type="KEGG" id="cci:CC1G_14446"/>
<feature type="domain" description="J" evidence="2">
    <location>
        <begin position="28"/>
        <end position="95"/>
    </location>
</feature>
<feature type="compositionally biased region" description="Low complexity" evidence="1">
    <location>
        <begin position="115"/>
        <end position="124"/>
    </location>
</feature>
<comment type="caution">
    <text evidence="3">The sequence shown here is derived from an EMBL/GenBank/DDBJ whole genome shotgun (WGS) entry which is preliminary data.</text>
</comment>
<sequence>MNLLALSLQVPPRSTCHPPLHDVMSRRTPHQVLGVPDYATKDEIKHAYRAQVLHWHPDRLHDDKHLANRCFAEVNQAYKTLTRTMDLESNFEEPLVMNPGKDGQKSTRMQRRHSSSSSSSSFSYDSEDDSSDSRLSLSTPSSSFKDSPTTCSWPSTPFTPSPYRPEHKAPSSTYESWRAGPDLPEAFKHKAYIPPSHLSHSKPGMTAFPKPPRRPPTPAHPGAPSSPHTSIQRHASDLSGGT</sequence>
<dbReference type="GeneID" id="9378718"/>
<dbReference type="PROSITE" id="PS50076">
    <property type="entry name" value="DNAJ_2"/>
    <property type="match status" value="1"/>
</dbReference>
<proteinExistence type="predicted"/>
<keyword evidence="4" id="KW-1185">Reference proteome</keyword>